<evidence type="ECO:0000313" key="4">
    <source>
        <dbReference type="Proteomes" id="UP000287336"/>
    </source>
</evidence>
<dbReference type="Pfam" id="PF02698">
    <property type="entry name" value="DUF218"/>
    <property type="match status" value="1"/>
</dbReference>
<dbReference type="InterPro" id="IPR051599">
    <property type="entry name" value="Cell_Envelope_Assoc"/>
</dbReference>
<organism evidence="3 4">
    <name type="scientific">Vreelandella andesensis</name>
    <dbReference type="NCBI Taxonomy" id="447567"/>
    <lineage>
        <taxon>Bacteria</taxon>
        <taxon>Pseudomonadati</taxon>
        <taxon>Pseudomonadota</taxon>
        <taxon>Gammaproteobacteria</taxon>
        <taxon>Oceanospirillales</taxon>
        <taxon>Halomonadaceae</taxon>
        <taxon>Vreelandella</taxon>
    </lineage>
</organism>
<evidence type="ECO:0000256" key="1">
    <source>
        <dbReference type="SAM" id="Phobius"/>
    </source>
</evidence>
<comment type="caution">
    <text evidence="3">The sequence shown here is derived from an EMBL/GenBank/DDBJ whole genome shotgun (WGS) entry which is preliminary data.</text>
</comment>
<accession>A0A433KHI4</accession>
<keyword evidence="1" id="KW-1133">Transmembrane helix</keyword>
<dbReference type="OrthoDB" id="9809813at2"/>
<dbReference type="PANTHER" id="PTHR30336:SF4">
    <property type="entry name" value="ENVELOPE BIOGENESIS FACTOR ELYC"/>
    <property type="match status" value="1"/>
</dbReference>
<proteinExistence type="predicted"/>
<feature type="transmembrane region" description="Helical" evidence="1">
    <location>
        <begin position="7"/>
        <end position="29"/>
    </location>
</feature>
<dbReference type="CDD" id="cd06259">
    <property type="entry name" value="YdcF-like"/>
    <property type="match status" value="1"/>
</dbReference>
<keyword evidence="1" id="KW-0812">Transmembrane</keyword>
<sequence>MYTLIKTLVAILVMPTALMAITFGVGWVIRGVGRHRLGNNLIASSMALLLLAAWAPVSDSLLIPLESKYDALKSWPENKDVDAVVVLGGGWQPDQPWSITGKLGESSGLRLMEGLRLWHLRPGLPLLVSGSGANSEMTMAQGYAEAAESLGVPLERIVKLPSPKDTAEEARAVKALLGEGAQVVLVTSASHMPRAMQHFERVGLRPVAAPTHYLGNRRGGIAYWIPSARELHKTERAIYEAFGLLAIRWEH</sequence>
<dbReference type="AlphaFoldDB" id="A0A433KHI4"/>
<dbReference type="EMBL" id="RZHG01000026">
    <property type="protein sequence ID" value="RUR28318.1"/>
    <property type="molecule type" value="Genomic_DNA"/>
</dbReference>
<keyword evidence="4" id="KW-1185">Reference proteome</keyword>
<keyword evidence="1" id="KW-0472">Membrane</keyword>
<feature type="domain" description="DUF218" evidence="2">
    <location>
        <begin position="82"/>
        <end position="243"/>
    </location>
</feature>
<dbReference type="RefSeq" id="WP_126948539.1">
    <property type="nucleotide sequence ID" value="NZ_RZHG01000026.1"/>
</dbReference>
<evidence type="ECO:0000313" key="3">
    <source>
        <dbReference type="EMBL" id="RUR28318.1"/>
    </source>
</evidence>
<dbReference type="InterPro" id="IPR003848">
    <property type="entry name" value="DUF218"/>
</dbReference>
<name>A0A433KHI4_9GAMM</name>
<protein>
    <recommendedName>
        <fullName evidence="2">DUF218 domain-containing protein</fullName>
    </recommendedName>
</protein>
<dbReference type="PANTHER" id="PTHR30336">
    <property type="entry name" value="INNER MEMBRANE PROTEIN, PROBABLE PERMEASE"/>
    <property type="match status" value="1"/>
</dbReference>
<dbReference type="GO" id="GO:0005886">
    <property type="term" value="C:plasma membrane"/>
    <property type="evidence" value="ECO:0007669"/>
    <property type="project" value="TreeGrafter"/>
</dbReference>
<dbReference type="Proteomes" id="UP000287336">
    <property type="component" value="Unassembled WGS sequence"/>
</dbReference>
<dbReference type="GO" id="GO:0000270">
    <property type="term" value="P:peptidoglycan metabolic process"/>
    <property type="evidence" value="ECO:0007669"/>
    <property type="project" value="TreeGrafter"/>
</dbReference>
<evidence type="ECO:0000259" key="2">
    <source>
        <dbReference type="Pfam" id="PF02698"/>
    </source>
</evidence>
<gene>
    <name evidence="3" type="ORF">ELY33_14055</name>
</gene>
<dbReference type="GO" id="GO:0043164">
    <property type="term" value="P:Gram-negative-bacterium-type cell wall biogenesis"/>
    <property type="evidence" value="ECO:0007669"/>
    <property type="project" value="TreeGrafter"/>
</dbReference>
<reference evidence="3 4" key="1">
    <citation type="submission" date="2018-12" db="EMBL/GenBank/DDBJ databases">
        <title>three novel Halomonas strain isolated from plants.</title>
        <authorList>
            <person name="Sun C."/>
        </authorList>
    </citation>
    <scope>NUCLEOTIDE SEQUENCE [LARGE SCALE GENOMIC DNA]</scope>
    <source>
        <strain evidence="3 4">DSM 19434</strain>
    </source>
</reference>